<dbReference type="Proteomes" id="UP000178427">
    <property type="component" value="Unassembled WGS sequence"/>
</dbReference>
<dbReference type="EMBL" id="MFMA01000046">
    <property type="protein sequence ID" value="OGG73684.1"/>
    <property type="molecule type" value="Genomic_DNA"/>
</dbReference>
<proteinExistence type="predicted"/>
<dbReference type="AlphaFoldDB" id="A0A1F6EJ78"/>
<name>A0A1F6EJ78_9BACT</name>
<protein>
    <recommendedName>
        <fullName evidence="3">Aminoglycoside phosphotransferase domain-containing protein</fullName>
    </recommendedName>
</protein>
<evidence type="ECO:0000313" key="1">
    <source>
        <dbReference type="EMBL" id="OGG73684.1"/>
    </source>
</evidence>
<accession>A0A1F6EJ78</accession>
<organism evidence="1 2">
    <name type="scientific">Candidatus Kaiserbacteria bacterium RIFCSPLOWO2_01_FULL_54_20</name>
    <dbReference type="NCBI Taxonomy" id="1798513"/>
    <lineage>
        <taxon>Bacteria</taxon>
        <taxon>Candidatus Kaiseribacteriota</taxon>
    </lineage>
</organism>
<dbReference type="SUPFAM" id="SSF56112">
    <property type="entry name" value="Protein kinase-like (PK-like)"/>
    <property type="match status" value="1"/>
</dbReference>
<reference evidence="1 2" key="1">
    <citation type="journal article" date="2016" name="Nat. Commun.">
        <title>Thousands of microbial genomes shed light on interconnected biogeochemical processes in an aquifer system.</title>
        <authorList>
            <person name="Anantharaman K."/>
            <person name="Brown C.T."/>
            <person name="Hug L.A."/>
            <person name="Sharon I."/>
            <person name="Castelle C.J."/>
            <person name="Probst A.J."/>
            <person name="Thomas B.C."/>
            <person name="Singh A."/>
            <person name="Wilkins M.J."/>
            <person name="Karaoz U."/>
            <person name="Brodie E.L."/>
            <person name="Williams K.H."/>
            <person name="Hubbard S.S."/>
            <person name="Banfield J.F."/>
        </authorList>
    </citation>
    <scope>NUCLEOTIDE SEQUENCE [LARGE SCALE GENOMIC DNA]</scope>
</reference>
<sequence length="428" mass="48801">MSRVFNIIRTAKKDRVRAGRLILELIRELAPRLEIEFATINRSKLSLNSVNGSLDAPGKKYFFKFHTEEGETETMQNSEYYNAKILADAGWPVIQPIFMSTTPGSQFVVYDHIDAPTAFSAYEEQEDRLLAGGAYDKAVVDKLLQSERTLGKKIREAYLGSLELSECANIEMASLFQIFYRRLVATGEPTRLQNYYIGKDVQLPNGKSIPFNELSKKKWTINGVRYQQTLEEIIAKAKDLLDPSKEERVATVIGHGDDHNGNRFIISNEYVLFDPAFAGRQPALLSYIKATAHNVFVHPQWLYDPQKLEKSLKLMVSIDDEAVTVDYNWSIEKLSPLRLQILDIYKREVWKPLIQELADRKLLPPYWKDYIRAALFCCPFLVMDLIDGSKYSPAQTVLALSKCVELGSKTGEDTVVERFLKDIAPKNI</sequence>
<evidence type="ECO:0000313" key="2">
    <source>
        <dbReference type="Proteomes" id="UP000178427"/>
    </source>
</evidence>
<gene>
    <name evidence="1" type="ORF">A3A40_03415</name>
</gene>
<evidence type="ECO:0008006" key="3">
    <source>
        <dbReference type="Google" id="ProtNLM"/>
    </source>
</evidence>
<dbReference type="STRING" id="1798513.A3A40_03415"/>
<comment type="caution">
    <text evidence="1">The sequence shown here is derived from an EMBL/GenBank/DDBJ whole genome shotgun (WGS) entry which is preliminary data.</text>
</comment>
<dbReference type="InterPro" id="IPR011009">
    <property type="entry name" value="Kinase-like_dom_sf"/>
</dbReference>